<feature type="compositionally biased region" description="Polar residues" evidence="29">
    <location>
        <begin position="1494"/>
        <end position="1512"/>
    </location>
</feature>
<dbReference type="OMA" id="EVVQTWY"/>
<keyword evidence="8" id="KW-0109">Calcium transport</keyword>
<dbReference type="EMBL" id="CABD030064339">
    <property type="status" value="NOT_ANNOTATED_CDS"/>
    <property type="molecule type" value="Genomic_DNA"/>
</dbReference>
<keyword evidence="12" id="KW-0479">Metal-binding</keyword>
<comment type="catalytic activity">
    <reaction evidence="28">
        <text>L-seryl-[protein] + ATP = O-phospho-L-seryl-[protein] + ADP + H(+)</text>
        <dbReference type="Rhea" id="RHEA:17989"/>
        <dbReference type="Rhea" id="RHEA-COMP:9863"/>
        <dbReference type="Rhea" id="RHEA-COMP:11604"/>
        <dbReference type="ChEBI" id="CHEBI:15378"/>
        <dbReference type="ChEBI" id="CHEBI:29999"/>
        <dbReference type="ChEBI" id="CHEBI:30616"/>
        <dbReference type="ChEBI" id="CHEBI:83421"/>
        <dbReference type="ChEBI" id="CHEBI:456216"/>
        <dbReference type="EC" id="2.7.11.1"/>
    </reaction>
</comment>
<keyword evidence="19" id="KW-0406">Ion transport</keyword>
<reference evidence="33" key="1">
    <citation type="submission" date="2011-05" db="EMBL/GenBank/DDBJ databases">
        <title>Insights into the evolution of the great apes provided by the gorilla genome.</title>
        <authorList>
            <person name="Scally A."/>
        </authorList>
    </citation>
    <scope>NUCLEOTIDE SEQUENCE [LARGE SCALE GENOMIC DNA]</scope>
</reference>
<evidence type="ECO:0000256" key="25">
    <source>
        <dbReference type="ARBA" id="ARBA00034634"/>
    </source>
</evidence>
<evidence type="ECO:0000256" key="9">
    <source>
        <dbReference type="ARBA" id="ARBA00022673"/>
    </source>
</evidence>
<evidence type="ECO:0000259" key="31">
    <source>
        <dbReference type="PROSITE" id="PS51158"/>
    </source>
</evidence>
<keyword evidence="33" id="KW-1185">Reference proteome</keyword>
<keyword evidence="21" id="KW-0539">Nucleus</keyword>
<feature type="transmembrane region" description="Helical" evidence="30">
    <location>
        <begin position="842"/>
        <end position="861"/>
    </location>
</feature>
<comment type="catalytic activity">
    <reaction evidence="24">
        <text>Mg(2+)(in) = Mg(2+)(out)</text>
        <dbReference type="Rhea" id="RHEA:29827"/>
        <dbReference type="ChEBI" id="CHEBI:18420"/>
    </reaction>
</comment>
<evidence type="ECO:0000313" key="32">
    <source>
        <dbReference type="Ensembl" id="ENSGGOP00000037079.1"/>
    </source>
</evidence>
<dbReference type="FunFam" id="3.20.200.10:FF:000001">
    <property type="entry name" value="Transient receptor potential cation channel, subfamily M, member 7"/>
    <property type="match status" value="1"/>
</dbReference>
<dbReference type="STRING" id="9593.ENSGGOP00000037079"/>
<dbReference type="InterPro" id="IPR029597">
    <property type="entry name" value="TRPM6_a-kinase_dom"/>
</dbReference>
<dbReference type="EMBL" id="CABD030064340">
    <property type="status" value="NOT_ANNOTATED_CDS"/>
    <property type="molecule type" value="Genomic_DNA"/>
</dbReference>
<keyword evidence="9" id="KW-0107">Calcium channel</keyword>
<reference evidence="32 33" key="2">
    <citation type="journal article" date="2012" name="Nature">
        <title>Insights into hominid evolution from the gorilla genome sequence.</title>
        <authorList>
            <person name="Scally A."/>
            <person name="Dutheil J.Y."/>
            <person name="Hillier L.W."/>
            <person name="Jordan G.E."/>
            <person name="Goodhead I."/>
            <person name="Herrero J."/>
            <person name="Hobolth A."/>
            <person name="Lappalainen T."/>
            <person name="Mailund T."/>
            <person name="Marques-Bonet T."/>
            <person name="McCarthy S."/>
            <person name="Montgomery S.H."/>
            <person name="Schwalie P.C."/>
            <person name="Tang Y.A."/>
            <person name="Ward M.C."/>
            <person name="Xue Y."/>
            <person name="Yngvadottir B."/>
            <person name="Alkan C."/>
            <person name="Andersen L.N."/>
            <person name="Ayub Q."/>
            <person name="Ball E.V."/>
            <person name="Beal K."/>
            <person name="Bradley B.J."/>
            <person name="Chen Y."/>
            <person name="Clee C.M."/>
            <person name="Fitzgerald S."/>
            <person name="Graves T.A."/>
            <person name="Gu Y."/>
            <person name="Heath P."/>
            <person name="Heger A."/>
            <person name="Karakoc E."/>
            <person name="Kolb-Kokocinski A."/>
            <person name="Laird G.K."/>
            <person name="Lunter G."/>
            <person name="Meader S."/>
            <person name="Mort M."/>
            <person name="Mullikin J.C."/>
            <person name="Munch K."/>
            <person name="O'Connor T.D."/>
            <person name="Phillips A.D."/>
            <person name="Prado-Martinez J."/>
            <person name="Rogers A.S."/>
            <person name="Sajjadian S."/>
            <person name="Schmidt D."/>
            <person name="Shaw K."/>
            <person name="Simpson J.T."/>
            <person name="Stenson P.D."/>
            <person name="Turner D.J."/>
            <person name="Vigilant L."/>
            <person name="Vilella A.J."/>
            <person name="Whitener W."/>
            <person name="Zhu B."/>
            <person name="Cooper D.N."/>
            <person name="de Jong P."/>
            <person name="Dermitzakis E.T."/>
            <person name="Eichler E.E."/>
            <person name="Flicek P."/>
            <person name="Goldman N."/>
            <person name="Mundy N.I."/>
            <person name="Ning Z."/>
            <person name="Odom D.T."/>
            <person name="Ponting C.P."/>
            <person name="Quail M.A."/>
            <person name="Ryder O.A."/>
            <person name="Searle S.M."/>
            <person name="Warren W.C."/>
            <person name="Wilson R.K."/>
            <person name="Schierup M.H."/>
            <person name="Rogers J."/>
            <person name="Tyler-Smith C."/>
            <person name="Durbin R."/>
        </authorList>
    </citation>
    <scope>NUCLEOTIDE SEQUENCE [LARGE SCALE GENOMIC DNA]</scope>
</reference>
<dbReference type="SMART" id="SM00811">
    <property type="entry name" value="Alpha_kinase"/>
    <property type="match status" value="1"/>
</dbReference>
<keyword evidence="6" id="KW-0723">Serine/threonine-protein kinase</keyword>
<dbReference type="Ensembl" id="ENSGGOT00000046954.1">
    <property type="protein sequence ID" value="ENSGGOP00000037079.1"/>
    <property type="gene ID" value="ENSGGOG00000011987.3"/>
</dbReference>
<dbReference type="InterPro" id="IPR011009">
    <property type="entry name" value="Kinase-like_dom_sf"/>
</dbReference>
<dbReference type="GO" id="GO:0031526">
    <property type="term" value="C:brush border membrane"/>
    <property type="evidence" value="ECO:0007669"/>
    <property type="project" value="Ensembl"/>
</dbReference>
<dbReference type="Gene3D" id="3.30.200.20">
    <property type="entry name" value="Phosphorylase Kinase, domain 1"/>
    <property type="match status" value="1"/>
</dbReference>
<dbReference type="SUPFAM" id="SSF56112">
    <property type="entry name" value="Protein kinase-like (PK-like)"/>
    <property type="match status" value="1"/>
</dbReference>
<organism evidence="32 33">
    <name type="scientific">Gorilla gorilla gorilla</name>
    <name type="common">Western lowland gorilla</name>
    <dbReference type="NCBI Taxonomy" id="9595"/>
    <lineage>
        <taxon>Eukaryota</taxon>
        <taxon>Metazoa</taxon>
        <taxon>Chordata</taxon>
        <taxon>Craniata</taxon>
        <taxon>Vertebrata</taxon>
        <taxon>Euteleostomi</taxon>
        <taxon>Mammalia</taxon>
        <taxon>Eutheria</taxon>
        <taxon>Euarchontoglires</taxon>
        <taxon>Primates</taxon>
        <taxon>Haplorrhini</taxon>
        <taxon>Catarrhini</taxon>
        <taxon>Hominidae</taxon>
        <taxon>Gorilla</taxon>
    </lineage>
</organism>
<evidence type="ECO:0000256" key="2">
    <source>
        <dbReference type="ARBA" id="ARBA00004651"/>
    </source>
</evidence>
<evidence type="ECO:0000256" key="5">
    <source>
        <dbReference type="ARBA" id="ARBA00022475"/>
    </source>
</evidence>
<dbReference type="EMBL" id="CABD030064343">
    <property type="status" value="NOT_ANNOTATED_CDS"/>
    <property type="molecule type" value="Genomic_DNA"/>
</dbReference>
<dbReference type="PANTHER" id="PTHR13800:SF15">
    <property type="entry name" value="TRANSIENT RECEPTOR POTENTIAL CATION CHANNEL SUBFAMILY M MEMBER 6"/>
    <property type="match status" value="1"/>
</dbReference>
<dbReference type="GO" id="GO:0009636">
    <property type="term" value="P:response to toxic substance"/>
    <property type="evidence" value="ECO:0007669"/>
    <property type="project" value="Ensembl"/>
</dbReference>
<dbReference type="FunFam" id="1.20.5.1010:FF:000002">
    <property type="entry name" value="Transient receptor potential cation channel subfamily M member 7"/>
    <property type="match status" value="1"/>
</dbReference>
<dbReference type="InterPro" id="IPR057366">
    <property type="entry name" value="TRPM-like"/>
</dbReference>
<dbReference type="EMBL" id="CABD030064337">
    <property type="status" value="NOT_ANNOTATED_CDS"/>
    <property type="molecule type" value="Genomic_DNA"/>
</dbReference>
<evidence type="ECO:0000256" key="14">
    <source>
        <dbReference type="ARBA" id="ARBA00022777"/>
    </source>
</evidence>
<dbReference type="InterPro" id="IPR032415">
    <property type="entry name" value="TRPM_tetra"/>
</dbReference>
<evidence type="ECO:0000256" key="15">
    <source>
        <dbReference type="ARBA" id="ARBA00022833"/>
    </source>
</evidence>
<evidence type="ECO:0000256" key="10">
    <source>
        <dbReference type="ARBA" id="ARBA00022679"/>
    </source>
</evidence>
<accession>A0A2I2YQ50</accession>
<evidence type="ECO:0000256" key="16">
    <source>
        <dbReference type="ARBA" id="ARBA00022837"/>
    </source>
</evidence>
<feature type="domain" description="Alpha-type protein kinase" evidence="31">
    <location>
        <begin position="1750"/>
        <end position="1980"/>
    </location>
</feature>
<keyword evidence="14" id="KW-0418">Kinase</keyword>
<dbReference type="EC" id="2.7.11.1" evidence="3"/>
<dbReference type="EMBL" id="CABD030064341">
    <property type="status" value="NOT_ANNOTATED_CDS"/>
    <property type="molecule type" value="Genomic_DNA"/>
</dbReference>
<evidence type="ECO:0000256" key="17">
    <source>
        <dbReference type="ARBA" id="ARBA00022840"/>
    </source>
</evidence>
<dbReference type="GO" id="GO:0005886">
    <property type="term" value="C:plasma membrane"/>
    <property type="evidence" value="ECO:0000318"/>
    <property type="project" value="GO_Central"/>
</dbReference>
<evidence type="ECO:0000256" key="1">
    <source>
        <dbReference type="ARBA" id="ARBA00004123"/>
    </source>
</evidence>
<dbReference type="Proteomes" id="UP000001519">
    <property type="component" value="Chromosome 9"/>
</dbReference>
<evidence type="ECO:0000256" key="13">
    <source>
        <dbReference type="ARBA" id="ARBA00022741"/>
    </source>
</evidence>
<keyword evidence="17" id="KW-0067">ATP-binding</keyword>
<evidence type="ECO:0000313" key="33">
    <source>
        <dbReference type="Proteomes" id="UP000001519"/>
    </source>
</evidence>
<dbReference type="InParanoid" id="A0A2I2YQ50"/>
<comment type="subcellular location">
    <subcellularLocation>
        <location evidence="2">Cell membrane</location>
        <topology evidence="2">Multi-pass membrane protein</topology>
    </subcellularLocation>
    <subcellularLocation>
        <location evidence="1">Nucleus</location>
    </subcellularLocation>
</comment>
<keyword evidence="11 30" id="KW-0812">Transmembrane</keyword>
<dbReference type="GO" id="GO:0006816">
    <property type="term" value="P:calcium ion transport"/>
    <property type="evidence" value="ECO:0000318"/>
    <property type="project" value="GO_Central"/>
</dbReference>
<dbReference type="Pfam" id="PF25508">
    <property type="entry name" value="TRPM2"/>
    <property type="match status" value="1"/>
</dbReference>
<keyword evidence="7" id="KW-0597">Phosphoprotein</keyword>
<reference evidence="32" key="4">
    <citation type="submission" date="2025-09" db="UniProtKB">
        <authorList>
            <consortium name="Ensembl"/>
        </authorList>
    </citation>
    <scope>IDENTIFICATION</scope>
</reference>
<dbReference type="GO" id="GO:0051262">
    <property type="term" value="P:protein tetramerization"/>
    <property type="evidence" value="ECO:0007669"/>
    <property type="project" value="InterPro"/>
</dbReference>
<dbReference type="CDD" id="cd16972">
    <property type="entry name" value="Alpha_kinase_ChaK2_TRPM6"/>
    <property type="match status" value="1"/>
</dbReference>
<dbReference type="FunFam" id="3.30.200.20:FF:000129">
    <property type="entry name" value="Transient receptor potential cation channel, subfamily M, member 7"/>
    <property type="match status" value="1"/>
</dbReference>
<feature type="transmembrane region" description="Helical" evidence="30">
    <location>
        <begin position="1051"/>
        <end position="1074"/>
    </location>
</feature>
<feature type="transmembrane region" description="Helical" evidence="30">
    <location>
        <begin position="909"/>
        <end position="927"/>
    </location>
</feature>
<evidence type="ECO:0000256" key="8">
    <source>
        <dbReference type="ARBA" id="ARBA00022568"/>
    </source>
</evidence>
<protein>
    <recommendedName>
        <fullName evidence="3">non-specific serine/threonine protein kinase</fullName>
        <ecNumber evidence="3">2.7.11.1</ecNumber>
    </recommendedName>
</protein>
<keyword evidence="16" id="KW-0106">Calcium</keyword>
<sequence length="2022" mass="231605">MKEQPVLERLQSQKSWIKGVFDKRECSTIIPSSKNSHRCTPVCQVCQNLIRCYCGRLIGDHAGIDYSWTISAAKGKESEQWSVEKHTTKSPTDTFGTINFQDGEHTHHAKYIRTSYDTKLDHLLHLMLKEWKMELPKLVISVHGGIQNFTMPSKFKEIFSQGLVKAAETTGAWIITEGINTGVSKHVGDALKSHSSHSLRKIWTVGIPPWGVIENQRDLIGKDVVCLYQTLDNPLSKLTTLNSMHSHFILSDDGTVGKYGNEMKLRRNLEKYLSLQKIHCRSRQGVPVVGLVVEGGPNVILSVWETVKDKDPVVVCEGTGRAADLLAFTHKHLADEGMLRPQVKEEIICMIQNTFNFSLKQSKHLFQILMECMVHRDCITIFDADSEEQQDLDLAILTALLKGTNLSASEQLNLAMAWDRVDIAKKHILIYEQHWKPDALEQAMSDALVMDRVDFVKLLIEYGVNLHRFLTIPRLEELYNTKQGPTNTLLHHLVQDVKQHTLLSGYRITLIDIGLVVEYLIGRAYRSNYTRKHFRALYNNLYRKYKHQRHSSGNRNESAESTLHSQFIRTAQPYKFKEKSIVLHKSRKKSKEQNVSDDPESTGFLYPYNDLLVWAVLMKRQKMAMFFWQHGEEATVKAVIACILYRAMAHEAKESHMVDDASEELKNYSKQFGQLALDLLEKAFKQNERMAMTLLTYELRNWSNSTCLKLAVSGGLRPFVSHTCTQMLLTDMWMGRLKMRKNSWLRIIISIILPPTILTLEFKSKAEMSHVPQSQDFQFMWYYSDQNASSSKESASVKEYDLERGHDEKLDENQHFGLESGHQHLPWTRKVYEFYSAPIVKFWFYTMAYLAFLMLFTYTVLVEMQPQPSVQEWLVSIYIFTNAIEVVREICISEPGKFTQKVKVWISEYWNLTETVAIGLFSVGFVLRWGDPPFHTAGRLIYCIDIIFWFSRLLDFFAVNQHAGPYVTMIAKMTANMFYIVIIMAIVLLSFGVARKAILSPKEPPSWSLARDIVFEPYWMIYGEVYAGDIDVCSSQPSCPPGSFLTPFLQAVYLFVQYIIMVNLLIAFFNNVYLDMESISNNLWKYNRYRYIMTYHEKPWLPPPLILLSHVGLLLRRLCCHRAPHDQEEGDVGLKLYLSKEDLKKLHDFEEQCVEKYFHEKVEDVNCSCEERIRVTSERVTEMYFQLKEMNEKVSFIKDSLLSLDSQVGHLQDLSALTVDTLKVLSAVDTLQEDEALLAKRKHSTCKKLPHSWSNVICAEVLGSMEIAGEKKYQYYSMPSSLLRSLAGGRHPPRVQSGALLEITNSKREAANVRNDQERQETQNSVVVSGVSPNRQAHSKYGQFLLVPSNLKRVPFSAETVLPLSRPSVPDVLATEQDIQTEVLVHLTGQTPVVSDWASVDEPKEKHEPIAHLLDGQDKAEQVLPTLSCTPEPMTMSSPLSQAKIMQTGGGYVNWAFSEGDETGVFSIKKKWQTCLPSTCDSDSARSEQHQKQAQDSSLSDNSTRSAQSSECSEVGPWLQPNTSFWINPLRRYRPFARSHSFRFHKEEKLMKICKIKNLSGSSEIGQGAWVKAKMLTKDRRLSKKKKNTQGLQVPIITVNACSQSDQLNPEPGENSISEEEYSKNWFTVSKFSHTGVEPYIHQKMKTKEIGQCAIQISDYLKQSQEDLSKNSLWNSRSTNLNRNSLLKSSIGVDKISASLKSPQEPHHHYSAIERNNLMRLSQTIPFTPVQLFAGEEITVYRLEESSPLNLDKSMSSWSQRGRAAMIQVLSREEMDGGLRKAMRVVSTWSEDDILKPGQVFIVKSFLPEVVRTWHKIFQESTVLHLCLREIQQQRAAQKLIYTFNQVKPQTIPYTPRFLEVFLIYCHSANQWLTIEKYMTGEFRKYNNNNGDEITPTNTLEELMLAFSHWTYEYTRGELLVLDLQGVGENLTDPSVIKPEVKQSRGMVFGPANLGEDAIRNFIAKHHCNSCCRKLKLPDLKRNDYSPERINSTFGLEIKIESAEEPPARETGRNSPEDDMQL</sequence>
<dbReference type="GO" id="GO:0098655">
    <property type="term" value="P:monoatomic cation transmembrane transport"/>
    <property type="evidence" value="ECO:0000318"/>
    <property type="project" value="GO_Central"/>
</dbReference>
<comment type="similarity">
    <text evidence="23">In the C-terminal section; belongs to the protein kinase superfamily. Alpha-type protein kinase family. ALPK subfamily.</text>
</comment>
<feature type="transmembrane region" description="Helical" evidence="30">
    <location>
        <begin position="978"/>
        <end position="998"/>
    </location>
</feature>
<dbReference type="PANTHER" id="PTHR13800">
    <property type="entry name" value="TRANSIENT RECEPTOR POTENTIAL CATION CHANNEL, SUBFAMILY M, MEMBER 6"/>
    <property type="match status" value="1"/>
</dbReference>
<keyword evidence="18 30" id="KW-1133">Transmembrane helix</keyword>
<comment type="catalytic activity">
    <reaction evidence="27">
        <text>L-threonyl-[protein] + ATP = O-phospho-L-threonyl-[protein] + ADP + H(+)</text>
        <dbReference type="Rhea" id="RHEA:46608"/>
        <dbReference type="Rhea" id="RHEA-COMP:11060"/>
        <dbReference type="Rhea" id="RHEA-COMP:11605"/>
        <dbReference type="ChEBI" id="CHEBI:15378"/>
        <dbReference type="ChEBI" id="CHEBI:30013"/>
        <dbReference type="ChEBI" id="CHEBI:30616"/>
        <dbReference type="ChEBI" id="CHEBI:61977"/>
        <dbReference type="ChEBI" id="CHEBI:456216"/>
        <dbReference type="EC" id="2.7.11.1"/>
    </reaction>
</comment>
<comment type="catalytic activity">
    <reaction evidence="25">
        <text>Zn(2+)(in) = Zn(2+)(out)</text>
        <dbReference type="Rhea" id="RHEA:29351"/>
        <dbReference type="ChEBI" id="CHEBI:29105"/>
    </reaction>
</comment>
<dbReference type="FunCoup" id="A0A2I2YQ50">
    <property type="interactions" value="511"/>
</dbReference>
<dbReference type="GO" id="GO:0005524">
    <property type="term" value="F:ATP binding"/>
    <property type="evidence" value="ECO:0007669"/>
    <property type="project" value="UniProtKB-KW"/>
</dbReference>
<dbReference type="Bgee" id="ENSGGOG00000011987">
    <property type="expression patterns" value="Expressed in adult mammalian kidney and 3 other cell types or tissues"/>
</dbReference>
<dbReference type="InterPro" id="IPR037162">
    <property type="entry name" value="TRPM_tetra_sf"/>
</dbReference>
<comment type="catalytic activity">
    <reaction evidence="26">
        <text>Ca(2+)(in) = Ca(2+)(out)</text>
        <dbReference type="Rhea" id="RHEA:29671"/>
        <dbReference type="ChEBI" id="CHEBI:29108"/>
    </reaction>
</comment>
<dbReference type="GO" id="GO:0004672">
    <property type="term" value="F:protein kinase activity"/>
    <property type="evidence" value="ECO:0000318"/>
    <property type="project" value="GO_Central"/>
</dbReference>
<dbReference type="InterPro" id="IPR050927">
    <property type="entry name" value="TRPM"/>
</dbReference>
<gene>
    <name evidence="32" type="primary">TRPM6</name>
</gene>
<keyword evidence="20 30" id="KW-0472">Membrane</keyword>
<evidence type="ECO:0000256" key="11">
    <source>
        <dbReference type="ARBA" id="ARBA00022692"/>
    </source>
</evidence>
<evidence type="ECO:0000256" key="21">
    <source>
        <dbReference type="ARBA" id="ARBA00023242"/>
    </source>
</evidence>
<dbReference type="InterPro" id="IPR005821">
    <property type="entry name" value="Ion_trans_dom"/>
</dbReference>
<dbReference type="EMBL" id="CABD030064344">
    <property type="status" value="NOT_ANNOTATED_CDS"/>
    <property type="molecule type" value="Genomic_DNA"/>
</dbReference>
<dbReference type="GeneTree" id="ENSGT00940000158164"/>
<dbReference type="Pfam" id="PF16519">
    <property type="entry name" value="TRPM_tetra"/>
    <property type="match status" value="1"/>
</dbReference>
<dbReference type="GO" id="GO:0015095">
    <property type="term" value="F:magnesium ion transmembrane transporter activity"/>
    <property type="evidence" value="ECO:0007669"/>
    <property type="project" value="Ensembl"/>
</dbReference>
<keyword evidence="5" id="KW-1003">Cell membrane</keyword>
<reference evidence="32" key="3">
    <citation type="submission" date="2025-08" db="UniProtKB">
        <authorList>
            <consortium name="Ensembl"/>
        </authorList>
    </citation>
    <scope>IDENTIFICATION</scope>
</reference>
<feature type="transmembrane region" description="Helical" evidence="30">
    <location>
        <begin position="939"/>
        <end position="958"/>
    </location>
</feature>
<dbReference type="GO" id="GO:0016324">
    <property type="term" value="C:apical plasma membrane"/>
    <property type="evidence" value="ECO:0000318"/>
    <property type="project" value="GO_Central"/>
</dbReference>
<evidence type="ECO:0000256" key="26">
    <source>
        <dbReference type="ARBA" id="ARBA00036634"/>
    </source>
</evidence>
<evidence type="ECO:0000256" key="29">
    <source>
        <dbReference type="SAM" id="MobiDB-lite"/>
    </source>
</evidence>
<evidence type="ECO:0000256" key="18">
    <source>
        <dbReference type="ARBA" id="ARBA00022989"/>
    </source>
</evidence>
<dbReference type="InterPro" id="IPR004166">
    <property type="entry name" value="a-kinase_dom"/>
</dbReference>
<dbReference type="GO" id="GO:0004674">
    <property type="term" value="F:protein serine/threonine kinase activity"/>
    <property type="evidence" value="ECO:0007669"/>
    <property type="project" value="UniProtKB-KW"/>
</dbReference>
<dbReference type="GO" id="GO:0046872">
    <property type="term" value="F:metal ion binding"/>
    <property type="evidence" value="ECO:0007669"/>
    <property type="project" value="UniProtKB-KW"/>
</dbReference>
<dbReference type="Gene3D" id="3.20.200.10">
    <property type="entry name" value="MHCK/EF2 kinase"/>
    <property type="match status" value="1"/>
</dbReference>
<evidence type="ECO:0000256" key="28">
    <source>
        <dbReference type="ARBA" id="ARBA00048679"/>
    </source>
</evidence>
<name>A0A2I2YQ50_GORGO</name>
<evidence type="ECO:0000256" key="24">
    <source>
        <dbReference type="ARBA" id="ARBA00034269"/>
    </source>
</evidence>
<feature type="compositionally biased region" description="Basic and acidic residues" evidence="29">
    <location>
        <begin position="1998"/>
        <end position="2016"/>
    </location>
</feature>
<dbReference type="Pfam" id="PF00520">
    <property type="entry name" value="Ion_trans"/>
    <property type="match status" value="1"/>
</dbReference>
<keyword evidence="4" id="KW-0813">Transport</keyword>
<evidence type="ECO:0000256" key="3">
    <source>
        <dbReference type="ARBA" id="ARBA00012513"/>
    </source>
</evidence>
<dbReference type="Pfam" id="PF02816">
    <property type="entry name" value="Alpha_kinase"/>
    <property type="match status" value="1"/>
</dbReference>
<keyword evidence="13" id="KW-0547">Nucleotide-binding</keyword>
<dbReference type="Gene3D" id="1.20.5.1010">
    <property type="entry name" value="TRPM, tetramerisation domain"/>
    <property type="match status" value="1"/>
</dbReference>
<evidence type="ECO:0000256" key="27">
    <source>
        <dbReference type="ARBA" id="ARBA00047899"/>
    </source>
</evidence>
<proteinExistence type="inferred from homology"/>
<evidence type="ECO:0000256" key="6">
    <source>
        <dbReference type="ARBA" id="ARBA00022527"/>
    </source>
</evidence>
<feature type="region of interest" description="Disordered" evidence="29">
    <location>
        <begin position="1480"/>
        <end position="1516"/>
    </location>
</feature>
<dbReference type="EMBL" id="CABD030064338">
    <property type="status" value="NOT_ANNOTATED_CDS"/>
    <property type="molecule type" value="Genomic_DNA"/>
</dbReference>
<keyword evidence="15" id="KW-0862">Zinc</keyword>
<evidence type="ECO:0000256" key="4">
    <source>
        <dbReference type="ARBA" id="ARBA00022448"/>
    </source>
</evidence>
<feature type="transmembrane region" description="Helical" evidence="30">
    <location>
        <begin position="744"/>
        <end position="762"/>
    </location>
</feature>
<keyword evidence="22" id="KW-0407">Ion channel</keyword>
<dbReference type="GO" id="GO:0005634">
    <property type="term" value="C:nucleus"/>
    <property type="evidence" value="ECO:0007669"/>
    <property type="project" value="UniProtKB-SubCell"/>
</dbReference>
<evidence type="ECO:0000256" key="30">
    <source>
        <dbReference type="SAM" id="Phobius"/>
    </source>
</evidence>
<evidence type="ECO:0000256" key="19">
    <source>
        <dbReference type="ARBA" id="ARBA00023065"/>
    </source>
</evidence>
<dbReference type="GO" id="GO:0005262">
    <property type="term" value="F:calcium channel activity"/>
    <property type="evidence" value="ECO:0000318"/>
    <property type="project" value="GO_Central"/>
</dbReference>
<evidence type="ECO:0000256" key="7">
    <source>
        <dbReference type="ARBA" id="ARBA00022553"/>
    </source>
</evidence>
<feature type="region of interest" description="Disordered" evidence="29">
    <location>
        <begin position="1997"/>
        <end position="2022"/>
    </location>
</feature>
<dbReference type="InterPro" id="IPR041491">
    <property type="entry name" value="TRPM_SLOG"/>
</dbReference>
<feature type="compositionally biased region" description="Basic and acidic residues" evidence="29">
    <location>
        <begin position="1483"/>
        <end position="1493"/>
    </location>
</feature>
<dbReference type="PROSITE" id="PS51158">
    <property type="entry name" value="ALPHA_KINASE"/>
    <property type="match status" value="1"/>
</dbReference>
<evidence type="ECO:0000256" key="20">
    <source>
        <dbReference type="ARBA" id="ARBA00023136"/>
    </source>
</evidence>
<evidence type="ECO:0000256" key="12">
    <source>
        <dbReference type="ARBA" id="ARBA00022723"/>
    </source>
</evidence>
<keyword evidence="10" id="KW-0808">Transferase</keyword>
<dbReference type="EMBL" id="CABD030064342">
    <property type="status" value="NOT_ANNOTATED_CDS"/>
    <property type="molecule type" value="Genomic_DNA"/>
</dbReference>
<dbReference type="Pfam" id="PF18139">
    <property type="entry name" value="LSDAT_euk"/>
    <property type="match status" value="1"/>
</dbReference>
<evidence type="ECO:0000256" key="23">
    <source>
        <dbReference type="ARBA" id="ARBA00025760"/>
    </source>
</evidence>
<evidence type="ECO:0000256" key="22">
    <source>
        <dbReference type="ARBA" id="ARBA00023303"/>
    </source>
</evidence>